<dbReference type="Proteomes" id="UP001150941">
    <property type="component" value="Unassembled WGS sequence"/>
</dbReference>
<keyword evidence="2" id="KW-1185">Reference proteome</keyword>
<reference evidence="1" key="1">
    <citation type="submission" date="2022-11" db="EMBL/GenBank/DDBJ databases">
        <authorList>
            <person name="Petersen C."/>
        </authorList>
    </citation>
    <scope>NUCLEOTIDE SEQUENCE</scope>
    <source>
        <strain evidence="1">IBT 19713</strain>
    </source>
</reference>
<sequence length="67" mass="7123">MIMLPDLDDVVRLTISVEDTASVECAGLDLSFPAEPKQSVRVLCGFEKVTVAPGKTGQAGLTIWCVT</sequence>
<organism evidence="1 2">
    <name type="scientific">Penicillium chermesinum</name>
    <dbReference type="NCBI Taxonomy" id="63820"/>
    <lineage>
        <taxon>Eukaryota</taxon>
        <taxon>Fungi</taxon>
        <taxon>Dikarya</taxon>
        <taxon>Ascomycota</taxon>
        <taxon>Pezizomycotina</taxon>
        <taxon>Eurotiomycetes</taxon>
        <taxon>Eurotiomycetidae</taxon>
        <taxon>Eurotiales</taxon>
        <taxon>Aspergillaceae</taxon>
        <taxon>Penicillium</taxon>
    </lineage>
</organism>
<name>A0A9W9P6I4_9EURO</name>
<dbReference type="EMBL" id="JAPQKS010000003">
    <property type="protein sequence ID" value="KAJ5238833.1"/>
    <property type="molecule type" value="Genomic_DNA"/>
</dbReference>
<evidence type="ECO:0000313" key="2">
    <source>
        <dbReference type="Proteomes" id="UP001150941"/>
    </source>
</evidence>
<protein>
    <submittedName>
        <fullName evidence="1">Uncharacterized protein</fullName>
    </submittedName>
</protein>
<accession>A0A9W9P6I4</accession>
<dbReference type="GeneID" id="83200052"/>
<gene>
    <name evidence="1" type="ORF">N7468_003452</name>
</gene>
<proteinExistence type="predicted"/>
<comment type="caution">
    <text evidence="1">The sequence shown here is derived from an EMBL/GenBank/DDBJ whole genome shotgun (WGS) entry which is preliminary data.</text>
</comment>
<dbReference type="AlphaFoldDB" id="A0A9W9P6I4"/>
<evidence type="ECO:0000313" key="1">
    <source>
        <dbReference type="EMBL" id="KAJ5238833.1"/>
    </source>
</evidence>
<reference evidence="1" key="2">
    <citation type="journal article" date="2023" name="IMA Fungus">
        <title>Comparative genomic study of the Penicillium genus elucidates a diverse pangenome and 15 lateral gene transfer events.</title>
        <authorList>
            <person name="Petersen C."/>
            <person name="Sorensen T."/>
            <person name="Nielsen M.R."/>
            <person name="Sondergaard T.E."/>
            <person name="Sorensen J.L."/>
            <person name="Fitzpatrick D.A."/>
            <person name="Frisvad J.C."/>
            <person name="Nielsen K.L."/>
        </authorList>
    </citation>
    <scope>NUCLEOTIDE SEQUENCE</scope>
    <source>
        <strain evidence="1">IBT 19713</strain>
    </source>
</reference>
<dbReference type="RefSeq" id="XP_058331752.1">
    <property type="nucleotide sequence ID" value="XM_058472749.1"/>
</dbReference>